<dbReference type="EMBL" id="CM042012">
    <property type="protein sequence ID" value="KAI3753653.1"/>
    <property type="molecule type" value="Genomic_DNA"/>
</dbReference>
<accession>A0ACB9E3T0</accession>
<gene>
    <name evidence="1" type="ORF">L2E82_25713</name>
</gene>
<proteinExistence type="predicted"/>
<organism evidence="1 2">
    <name type="scientific">Cichorium intybus</name>
    <name type="common">Chicory</name>
    <dbReference type="NCBI Taxonomy" id="13427"/>
    <lineage>
        <taxon>Eukaryota</taxon>
        <taxon>Viridiplantae</taxon>
        <taxon>Streptophyta</taxon>
        <taxon>Embryophyta</taxon>
        <taxon>Tracheophyta</taxon>
        <taxon>Spermatophyta</taxon>
        <taxon>Magnoliopsida</taxon>
        <taxon>eudicotyledons</taxon>
        <taxon>Gunneridae</taxon>
        <taxon>Pentapetalae</taxon>
        <taxon>asterids</taxon>
        <taxon>campanulids</taxon>
        <taxon>Asterales</taxon>
        <taxon>Asteraceae</taxon>
        <taxon>Cichorioideae</taxon>
        <taxon>Cichorieae</taxon>
        <taxon>Cichoriinae</taxon>
        <taxon>Cichorium</taxon>
    </lineage>
</organism>
<dbReference type="Proteomes" id="UP001055811">
    <property type="component" value="Linkage Group LG04"/>
</dbReference>
<keyword evidence="2" id="KW-1185">Reference proteome</keyword>
<reference evidence="2" key="1">
    <citation type="journal article" date="2022" name="Mol. Ecol. Resour.">
        <title>The genomes of chicory, endive, great burdock and yacon provide insights into Asteraceae palaeo-polyploidization history and plant inulin production.</title>
        <authorList>
            <person name="Fan W."/>
            <person name="Wang S."/>
            <person name="Wang H."/>
            <person name="Wang A."/>
            <person name="Jiang F."/>
            <person name="Liu H."/>
            <person name="Zhao H."/>
            <person name="Xu D."/>
            <person name="Zhang Y."/>
        </authorList>
    </citation>
    <scope>NUCLEOTIDE SEQUENCE [LARGE SCALE GENOMIC DNA]</scope>
    <source>
        <strain evidence="2">cv. Punajuju</strain>
    </source>
</reference>
<comment type="caution">
    <text evidence="1">The sequence shown here is derived from an EMBL/GenBank/DDBJ whole genome shotgun (WGS) entry which is preliminary data.</text>
</comment>
<protein>
    <submittedName>
        <fullName evidence="1">Uncharacterized protein</fullName>
    </submittedName>
</protein>
<sequence>MSKDVLIGVDEEVLPSTYLQSLKMDSKGVAKYIRSLVDTDVIVGYFPDEQAGKPSRLLAPGVEFPVSKDMQPNIDRRKQEIAKGASRIKSFKDFLI</sequence>
<evidence type="ECO:0000313" key="1">
    <source>
        <dbReference type="EMBL" id="KAI3753653.1"/>
    </source>
</evidence>
<name>A0ACB9E3T0_CICIN</name>
<evidence type="ECO:0000313" key="2">
    <source>
        <dbReference type="Proteomes" id="UP001055811"/>
    </source>
</evidence>
<reference evidence="1 2" key="2">
    <citation type="journal article" date="2022" name="Mol. Ecol. Resour.">
        <title>The genomes of chicory, endive, great burdock and yacon provide insights into Asteraceae paleo-polyploidization history and plant inulin production.</title>
        <authorList>
            <person name="Fan W."/>
            <person name="Wang S."/>
            <person name="Wang H."/>
            <person name="Wang A."/>
            <person name="Jiang F."/>
            <person name="Liu H."/>
            <person name="Zhao H."/>
            <person name="Xu D."/>
            <person name="Zhang Y."/>
        </authorList>
    </citation>
    <scope>NUCLEOTIDE SEQUENCE [LARGE SCALE GENOMIC DNA]</scope>
    <source>
        <strain evidence="2">cv. Punajuju</strain>
        <tissue evidence="1">Leaves</tissue>
    </source>
</reference>